<name>A0A9P5TY69_9AGAR</name>
<keyword evidence="2" id="KW-1133">Transmembrane helix</keyword>
<evidence type="ECO:0000256" key="2">
    <source>
        <dbReference type="SAM" id="Phobius"/>
    </source>
</evidence>
<organism evidence="3 4">
    <name type="scientific">Rhodocollybia butyracea</name>
    <dbReference type="NCBI Taxonomy" id="206335"/>
    <lineage>
        <taxon>Eukaryota</taxon>
        <taxon>Fungi</taxon>
        <taxon>Dikarya</taxon>
        <taxon>Basidiomycota</taxon>
        <taxon>Agaricomycotina</taxon>
        <taxon>Agaricomycetes</taxon>
        <taxon>Agaricomycetidae</taxon>
        <taxon>Agaricales</taxon>
        <taxon>Marasmiineae</taxon>
        <taxon>Omphalotaceae</taxon>
        <taxon>Rhodocollybia</taxon>
    </lineage>
</organism>
<comment type="caution">
    <text evidence="3">The sequence shown here is derived from an EMBL/GenBank/DDBJ whole genome shotgun (WGS) entry which is preliminary data.</text>
</comment>
<evidence type="ECO:0000256" key="1">
    <source>
        <dbReference type="SAM" id="MobiDB-lite"/>
    </source>
</evidence>
<feature type="compositionally biased region" description="Basic and acidic residues" evidence="1">
    <location>
        <begin position="185"/>
        <end position="206"/>
    </location>
</feature>
<feature type="transmembrane region" description="Helical" evidence="2">
    <location>
        <begin position="79"/>
        <end position="100"/>
    </location>
</feature>
<feature type="region of interest" description="Disordered" evidence="1">
    <location>
        <begin position="174"/>
        <end position="206"/>
    </location>
</feature>
<evidence type="ECO:0000313" key="3">
    <source>
        <dbReference type="EMBL" id="KAF9058894.1"/>
    </source>
</evidence>
<evidence type="ECO:0000313" key="4">
    <source>
        <dbReference type="Proteomes" id="UP000772434"/>
    </source>
</evidence>
<protein>
    <submittedName>
        <fullName evidence="3">Uncharacterized protein</fullName>
    </submittedName>
</protein>
<dbReference type="Proteomes" id="UP000772434">
    <property type="component" value="Unassembled WGS sequence"/>
</dbReference>
<sequence>MTRIDWDLASALVLNVKRVAQTETEPPTSTTETEPDTITLTSGPTFTSTSTPMPTKTMTPTPDEGYFPSLSNLSSNKKWFGGAIAVVILFGICVAVFFWVRRMGGLKNMFRFRRTGEYESLPLDVDDEPVPMTGFGAGSRVSRHPTAAPISGAPPHAPIRSGRLTSTRELYDAFGEVSDSDSDNEETRLNPDTRRRPGDRENGTRV</sequence>
<gene>
    <name evidence="3" type="ORF">BDP27DRAFT_531290</name>
</gene>
<feature type="region of interest" description="Disordered" evidence="1">
    <location>
        <begin position="19"/>
        <end position="61"/>
    </location>
</feature>
<reference evidence="3" key="1">
    <citation type="submission" date="2020-11" db="EMBL/GenBank/DDBJ databases">
        <authorList>
            <consortium name="DOE Joint Genome Institute"/>
            <person name="Ahrendt S."/>
            <person name="Riley R."/>
            <person name="Andreopoulos W."/>
            <person name="Labutti K."/>
            <person name="Pangilinan J."/>
            <person name="Ruiz-Duenas F.J."/>
            <person name="Barrasa J.M."/>
            <person name="Sanchez-Garcia M."/>
            <person name="Camarero S."/>
            <person name="Miyauchi S."/>
            <person name="Serrano A."/>
            <person name="Linde D."/>
            <person name="Babiker R."/>
            <person name="Drula E."/>
            <person name="Ayuso-Fernandez I."/>
            <person name="Pacheco R."/>
            <person name="Padilla G."/>
            <person name="Ferreira P."/>
            <person name="Barriuso J."/>
            <person name="Kellner H."/>
            <person name="Castanera R."/>
            <person name="Alfaro M."/>
            <person name="Ramirez L."/>
            <person name="Pisabarro A.G."/>
            <person name="Kuo A."/>
            <person name="Tritt A."/>
            <person name="Lipzen A."/>
            <person name="He G."/>
            <person name="Yan M."/>
            <person name="Ng V."/>
            <person name="Cullen D."/>
            <person name="Martin F."/>
            <person name="Rosso M.-N."/>
            <person name="Henrissat B."/>
            <person name="Hibbett D."/>
            <person name="Martinez A.T."/>
            <person name="Grigoriev I.V."/>
        </authorList>
    </citation>
    <scope>NUCLEOTIDE SEQUENCE</scope>
    <source>
        <strain evidence="3">AH 40177</strain>
    </source>
</reference>
<feature type="region of interest" description="Disordered" evidence="1">
    <location>
        <begin position="139"/>
        <end position="162"/>
    </location>
</feature>
<accession>A0A9P5TY69</accession>
<keyword evidence="2" id="KW-0812">Transmembrane</keyword>
<feature type="compositionally biased region" description="Low complexity" evidence="1">
    <location>
        <begin position="22"/>
        <end position="61"/>
    </location>
</feature>
<keyword evidence="2" id="KW-0472">Membrane</keyword>
<dbReference type="AlphaFoldDB" id="A0A9P5TY69"/>
<proteinExistence type="predicted"/>
<keyword evidence="4" id="KW-1185">Reference proteome</keyword>
<dbReference type="EMBL" id="JADNRY010000338">
    <property type="protein sequence ID" value="KAF9058894.1"/>
    <property type="molecule type" value="Genomic_DNA"/>
</dbReference>